<evidence type="ECO:0000259" key="14">
    <source>
        <dbReference type="Pfam" id="PF07504"/>
    </source>
</evidence>
<dbReference type="InterPro" id="IPR001570">
    <property type="entry name" value="Peptidase_M4_C_domain"/>
</dbReference>
<dbReference type="PANTHER" id="PTHR33794">
    <property type="entry name" value="BACILLOLYSIN"/>
    <property type="match status" value="1"/>
</dbReference>
<feature type="domain" description="PepSY" evidence="13">
    <location>
        <begin position="137"/>
        <end position="182"/>
    </location>
</feature>
<keyword evidence="10" id="KW-0964">Secreted</keyword>
<evidence type="ECO:0000256" key="1">
    <source>
        <dbReference type="ARBA" id="ARBA00001947"/>
    </source>
</evidence>
<dbReference type="Pfam" id="PF01447">
    <property type="entry name" value="Peptidase_M4"/>
    <property type="match status" value="1"/>
</dbReference>
<keyword evidence="7 10" id="KW-0862">Zinc</keyword>
<comment type="cofactor">
    <cofactor evidence="1 10">
        <name>Zn(2+)</name>
        <dbReference type="ChEBI" id="CHEBI:29105"/>
    </cofactor>
</comment>
<keyword evidence="16" id="KW-1185">Reference proteome</keyword>
<evidence type="ECO:0000256" key="5">
    <source>
        <dbReference type="ARBA" id="ARBA00022729"/>
    </source>
</evidence>
<dbReference type="Gene3D" id="3.10.450.40">
    <property type="match status" value="1"/>
</dbReference>
<protein>
    <recommendedName>
        <fullName evidence="10">Neutral metalloproteinase</fullName>
        <ecNumber evidence="10">3.4.24.-</ecNumber>
    </recommendedName>
</protein>
<dbReference type="Pfam" id="PF02868">
    <property type="entry name" value="Peptidase_M4_C"/>
    <property type="match status" value="1"/>
</dbReference>
<accession>A0ABM7Q2B1</accession>
<evidence type="ECO:0000313" key="15">
    <source>
        <dbReference type="EMBL" id="BCT91359.1"/>
    </source>
</evidence>
<dbReference type="RefSeq" id="WP_213435366.1">
    <property type="nucleotide sequence ID" value="NZ_AP024545.1"/>
</dbReference>
<dbReference type="Gene3D" id="3.10.170.10">
    <property type="match status" value="1"/>
</dbReference>
<dbReference type="SUPFAM" id="SSF55486">
    <property type="entry name" value="Metalloproteases ('zincins'), catalytic domain"/>
    <property type="match status" value="1"/>
</dbReference>
<feature type="domain" description="Peptidase M4 C-terminal" evidence="12">
    <location>
        <begin position="354"/>
        <end position="534"/>
    </location>
</feature>
<evidence type="ECO:0000256" key="7">
    <source>
        <dbReference type="ARBA" id="ARBA00022833"/>
    </source>
</evidence>
<dbReference type="Gene3D" id="3.10.450.490">
    <property type="match status" value="1"/>
</dbReference>
<evidence type="ECO:0000256" key="2">
    <source>
        <dbReference type="ARBA" id="ARBA00009388"/>
    </source>
</evidence>
<sequence>MQSTPRLLAVAVVLALSAGAADAANTNHPAVGRAVGMIDGTAGAAIHRNAADAFAVKDVVVDRDGTEHVRFERTFRGLPVIGGDFVVHSRNGQFKSASQSLKSSARPDMTARIGGDEATIVAGADFGTGFDGMRNATKVIYARNVAPRLAYEVVFSGTKRDQTPTEMHYFVDANSGKILDKWDMVHTAKPGGGGSGGGTPAVGTARTLLYGNLSINTASSGGTFNMTDTTRGNGATYDANNVAYTTAASRATLFTDADNTWGNNTNADRASAAGDAHFGVATTWDYYKNTFGRNGIFNDGKGVKSYVHVGRSWGNAAWYANAMYYGDGGGSILPLVAIDVAGHEMSHGVTQATSGLSYSNDSGGLNEATSDIFGTMVEFYANNANDTPDYKIGEELYASNPGETKALRYMFKPSAADNGASYDCYPAGGLGGVDPHYSSGPANHFFYLLAEGAVSPAGFSYTASQLVCNGDTGVTGIGRDAAQRIWYRALDLYFTSSTTYPQARAATLQAATDLYGSGSAQYNAVARAWSAVSVN</sequence>
<dbReference type="PANTHER" id="PTHR33794:SF1">
    <property type="entry name" value="BACILLOLYSIN"/>
    <property type="match status" value="1"/>
</dbReference>
<evidence type="ECO:0000256" key="8">
    <source>
        <dbReference type="ARBA" id="ARBA00023049"/>
    </source>
</evidence>
<evidence type="ECO:0000256" key="10">
    <source>
        <dbReference type="RuleBase" id="RU366073"/>
    </source>
</evidence>
<keyword evidence="6 10" id="KW-0378">Hydrolase</keyword>
<dbReference type="Pfam" id="PF07504">
    <property type="entry name" value="FTP"/>
    <property type="match status" value="1"/>
</dbReference>
<reference evidence="15 16" key="1">
    <citation type="submission" date="2021-03" db="EMBL/GenBank/DDBJ databases">
        <title>Complete Genome Sequences of Two Lysobacter Strains Isolated from Sea Water (Lysobacter caseinilyticus) and Soil (Lysobacter helvus) in South Korea.</title>
        <authorList>
            <person name="Watanabe Y."/>
            <person name="Arakawa K."/>
        </authorList>
    </citation>
    <scope>NUCLEOTIDE SEQUENCE [LARGE SCALE GENOMIC DNA]</scope>
    <source>
        <strain evidence="15 16">KVB24</strain>
    </source>
</reference>
<feature type="domain" description="FTP" evidence="14">
    <location>
        <begin position="52"/>
        <end position="100"/>
    </location>
</feature>
<dbReference type="CDD" id="cd09597">
    <property type="entry name" value="M4_TLP"/>
    <property type="match status" value="1"/>
</dbReference>
<dbReference type="InterPro" id="IPR050728">
    <property type="entry name" value="Zinc_Metalloprotease_M4"/>
</dbReference>
<dbReference type="InterPro" id="IPR011096">
    <property type="entry name" value="FTP_domain"/>
</dbReference>
<comment type="subcellular location">
    <subcellularLocation>
        <location evidence="10">Secreted</location>
    </subcellularLocation>
</comment>
<keyword evidence="3 10" id="KW-0645">Protease</keyword>
<evidence type="ECO:0000259" key="13">
    <source>
        <dbReference type="Pfam" id="PF03413"/>
    </source>
</evidence>
<proteinExistence type="inferred from homology"/>
<evidence type="ECO:0000256" key="6">
    <source>
        <dbReference type="ARBA" id="ARBA00022801"/>
    </source>
</evidence>
<evidence type="ECO:0000256" key="4">
    <source>
        <dbReference type="ARBA" id="ARBA00022723"/>
    </source>
</evidence>
<comment type="function">
    <text evidence="10">Extracellular zinc metalloprotease.</text>
</comment>
<dbReference type="EC" id="3.4.24.-" evidence="10"/>
<dbReference type="InterPro" id="IPR013856">
    <property type="entry name" value="Peptidase_M4_domain"/>
</dbReference>
<feature type="domain" description="Peptidase M4" evidence="11">
    <location>
        <begin position="203"/>
        <end position="351"/>
    </location>
</feature>
<keyword evidence="9" id="KW-0865">Zymogen</keyword>
<keyword evidence="4" id="KW-0479">Metal-binding</keyword>
<gene>
    <name evidence="15" type="ORF">LYSCAS_03830</name>
</gene>
<keyword evidence="5 10" id="KW-0732">Signal</keyword>
<dbReference type="Proteomes" id="UP000681317">
    <property type="component" value="Chromosome"/>
</dbReference>
<evidence type="ECO:0000313" key="16">
    <source>
        <dbReference type="Proteomes" id="UP000681317"/>
    </source>
</evidence>
<feature type="chain" id="PRO_5044996949" description="Neutral metalloproteinase" evidence="10">
    <location>
        <begin position="24"/>
        <end position="535"/>
    </location>
</feature>
<dbReference type="Gene3D" id="1.10.390.10">
    <property type="entry name" value="Neutral Protease Domain 2"/>
    <property type="match status" value="1"/>
</dbReference>
<dbReference type="InterPro" id="IPR025711">
    <property type="entry name" value="PepSY"/>
</dbReference>
<evidence type="ECO:0000256" key="3">
    <source>
        <dbReference type="ARBA" id="ARBA00022670"/>
    </source>
</evidence>
<dbReference type="InterPro" id="IPR023612">
    <property type="entry name" value="Peptidase_M4"/>
</dbReference>
<organism evidence="15 16">
    <name type="scientific">Noviluteimonas caseinilytica</name>
    <dbReference type="NCBI Taxonomy" id="2675101"/>
    <lineage>
        <taxon>Bacteria</taxon>
        <taxon>Pseudomonadati</taxon>
        <taxon>Pseudomonadota</taxon>
        <taxon>Gammaproteobacteria</taxon>
        <taxon>Lysobacterales</taxon>
        <taxon>Lysobacteraceae</taxon>
        <taxon>Noviluteimonas</taxon>
    </lineage>
</organism>
<evidence type="ECO:0000259" key="12">
    <source>
        <dbReference type="Pfam" id="PF02868"/>
    </source>
</evidence>
<comment type="similarity">
    <text evidence="2 10">Belongs to the peptidase M4 family.</text>
</comment>
<name>A0ABM7Q2B1_9GAMM</name>
<dbReference type="EMBL" id="AP024545">
    <property type="protein sequence ID" value="BCT91359.1"/>
    <property type="molecule type" value="Genomic_DNA"/>
</dbReference>
<dbReference type="InterPro" id="IPR027268">
    <property type="entry name" value="Peptidase_M4/M1_CTD_sf"/>
</dbReference>
<dbReference type="Pfam" id="PF03413">
    <property type="entry name" value="PepSY"/>
    <property type="match status" value="1"/>
</dbReference>
<dbReference type="PRINTS" id="PR00730">
    <property type="entry name" value="THERMOLYSIN"/>
</dbReference>
<evidence type="ECO:0000259" key="11">
    <source>
        <dbReference type="Pfam" id="PF01447"/>
    </source>
</evidence>
<feature type="signal peptide" evidence="10">
    <location>
        <begin position="1"/>
        <end position="23"/>
    </location>
</feature>
<evidence type="ECO:0000256" key="9">
    <source>
        <dbReference type="ARBA" id="ARBA00023145"/>
    </source>
</evidence>
<keyword evidence="8 10" id="KW-0482">Metalloprotease</keyword>